<evidence type="ECO:0000259" key="1">
    <source>
        <dbReference type="PROSITE" id="PS50968"/>
    </source>
</evidence>
<organism evidence="2 3">
    <name type="scientific">Shewanella frigidimarina (strain NCIMB 400)</name>
    <dbReference type="NCBI Taxonomy" id="318167"/>
    <lineage>
        <taxon>Bacteria</taxon>
        <taxon>Pseudomonadati</taxon>
        <taxon>Pseudomonadota</taxon>
        <taxon>Gammaproteobacteria</taxon>
        <taxon>Alteromonadales</taxon>
        <taxon>Shewanellaceae</taxon>
        <taxon>Shewanella</taxon>
    </lineage>
</organism>
<name>Q088Y5_SHEFN</name>
<dbReference type="Pfam" id="PF00364">
    <property type="entry name" value="Biotin_lipoyl"/>
    <property type="match status" value="1"/>
</dbReference>
<proteinExistence type="predicted"/>
<dbReference type="HOGENOM" id="CLU_016733_7_6_6"/>
<dbReference type="PANTHER" id="PTHR23151">
    <property type="entry name" value="DIHYDROLIPOAMIDE ACETYL/SUCCINYL-TRANSFERASE-RELATED"/>
    <property type="match status" value="1"/>
</dbReference>
<dbReference type="CDD" id="cd06849">
    <property type="entry name" value="lipoyl_domain"/>
    <property type="match status" value="1"/>
</dbReference>
<keyword evidence="3" id="KW-1185">Reference proteome</keyword>
<dbReference type="GO" id="GO:0045254">
    <property type="term" value="C:pyruvate dehydrogenase complex"/>
    <property type="evidence" value="ECO:0007669"/>
    <property type="project" value="InterPro"/>
</dbReference>
<dbReference type="AlphaFoldDB" id="Q088Y5"/>
<dbReference type="OrthoDB" id="9805770at2"/>
<evidence type="ECO:0000313" key="3">
    <source>
        <dbReference type="Proteomes" id="UP000000684"/>
    </source>
</evidence>
<reference evidence="2 3" key="1">
    <citation type="submission" date="2006-08" db="EMBL/GenBank/DDBJ databases">
        <title>Complete sequence of Shewanella frigidimarina NCIMB 400.</title>
        <authorList>
            <consortium name="US DOE Joint Genome Institute"/>
            <person name="Copeland A."/>
            <person name="Lucas S."/>
            <person name="Lapidus A."/>
            <person name="Barry K."/>
            <person name="Detter J.C."/>
            <person name="Glavina del Rio T."/>
            <person name="Hammon N."/>
            <person name="Israni S."/>
            <person name="Dalin E."/>
            <person name="Tice H."/>
            <person name="Pitluck S."/>
            <person name="Fredrickson J.K."/>
            <person name="Kolker E."/>
            <person name="McCuel L.A."/>
            <person name="DiChristina T."/>
            <person name="Nealson K.H."/>
            <person name="Newman D."/>
            <person name="Tiedje J.M."/>
            <person name="Zhou J."/>
            <person name="Romine M.F."/>
            <person name="Culley D.E."/>
            <person name="Serres M."/>
            <person name="Chertkov O."/>
            <person name="Brettin T."/>
            <person name="Bruce D."/>
            <person name="Han C."/>
            <person name="Tapia R."/>
            <person name="Gilna P."/>
            <person name="Schmutz J."/>
            <person name="Larimer F."/>
            <person name="Land M."/>
            <person name="Hauser L."/>
            <person name="Kyrpides N."/>
            <person name="Mikhailova N."/>
            <person name="Richardson P."/>
        </authorList>
    </citation>
    <scope>NUCLEOTIDE SEQUENCE [LARGE SCALE GENOMIC DNA]</scope>
    <source>
        <strain evidence="2 3">NCIMB 400</strain>
    </source>
</reference>
<dbReference type="InterPro" id="IPR000089">
    <property type="entry name" value="Biotin_lipoyl"/>
</dbReference>
<protein>
    <submittedName>
        <fullName evidence="2">Biotin/lipoyl attachment domain-containing protein</fullName>
    </submittedName>
</protein>
<accession>Q088Y5</accession>
<dbReference type="KEGG" id="sfr:Sfri_0317"/>
<dbReference type="InterPro" id="IPR011053">
    <property type="entry name" value="Single_hybrid_motif"/>
</dbReference>
<dbReference type="InterPro" id="IPR045257">
    <property type="entry name" value="E2/Pdx1"/>
</dbReference>
<dbReference type="GeneID" id="41835686"/>
<dbReference type="STRING" id="318167.Sfri_0317"/>
<dbReference type="EMBL" id="CP000447">
    <property type="protein sequence ID" value="ABI70180.1"/>
    <property type="molecule type" value="Genomic_DNA"/>
</dbReference>
<dbReference type="PANTHER" id="PTHR23151:SF90">
    <property type="entry name" value="DIHYDROLIPOYLLYSINE-RESIDUE ACETYLTRANSFERASE COMPONENT OF PYRUVATE DEHYDROGENASE COMPLEX, MITOCHONDRIAL-RELATED"/>
    <property type="match status" value="1"/>
</dbReference>
<dbReference type="GO" id="GO:0006086">
    <property type="term" value="P:pyruvate decarboxylation to acetyl-CoA"/>
    <property type="evidence" value="ECO:0007669"/>
    <property type="project" value="InterPro"/>
</dbReference>
<dbReference type="Gene3D" id="2.40.50.100">
    <property type="match status" value="1"/>
</dbReference>
<dbReference type="SUPFAM" id="SSF51230">
    <property type="entry name" value="Single hybrid motif"/>
    <property type="match status" value="1"/>
</dbReference>
<evidence type="ECO:0000313" key="2">
    <source>
        <dbReference type="EMBL" id="ABI70180.1"/>
    </source>
</evidence>
<dbReference type="PROSITE" id="PS50968">
    <property type="entry name" value="BIOTINYL_LIPOYL"/>
    <property type="match status" value="1"/>
</dbReference>
<feature type="domain" description="Lipoyl-binding" evidence="1">
    <location>
        <begin position="5"/>
        <end position="80"/>
    </location>
</feature>
<dbReference type="eggNOG" id="COG0508">
    <property type="taxonomic scope" value="Bacteria"/>
</dbReference>
<dbReference type="Proteomes" id="UP000000684">
    <property type="component" value="Chromosome"/>
</dbReference>
<dbReference type="RefSeq" id="WP_011635807.1">
    <property type="nucleotide sequence ID" value="NC_008345.1"/>
</dbReference>
<sequence>MANNINAITMPKFGLTMEKGSVSAWHVEVGKTVAVGDEIADIETEKVTSAYESPIAGTWRRSVASVGDELPIGSLIGVMASPEIDDAQIDSFIAKFTPT</sequence>
<gene>
    <name evidence="2" type="ordered locus">Sfri_0317</name>
</gene>